<dbReference type="Proteomes" id="UP000199103">
    <property type="component" value="Chromosome I"/>
</dbReference>
<proteinExistence type="predicted"/>
<protein>
    <submittedName>
        <fullName evidence="6">PIN domain nuclease, a component of toxin-antitoxin system (PIN domain)</fullName>
    </submittedName>
</protein>
<keyword evidence="4" id="KW-0460">Magnesium</keyword>
<dbReference type="STRING" id="630515.SAMN04489812_5117"/>
<keyword evidence="3" id="KW-0378">Hydrolase</keyword>
<sequence length="125" mass="13788">MRLLLDTQVVLWQLSGDRDISNAAKDAISDARELRFSAVSYAEIGVKVAVGKLDVPADLIDRVDELGLRTLPLSAEHGLAVADLPVHHRDPFDRLLIAQAVTERMVVVTADQRFHDYPVTMIDAS</sequence>
<dbReference type="CDD" id="cd09872">
    <property type="entry name" value="PIN_Sll0205-like"/>
    <property type="match status" value="1"/>
</dbReference>
<dbReference type="RefSeq" id="WP_091528844.1">
    <property type="nucleotide sequence ID" value="NZ_LT629772.1"/>
</dbReference>
<dbReference type="PANTHER" id="PTHR36173">
    <property type="entry name" value="RIBONUCLEASE VAPC16-RELATED"/>
    <property type="match status" value="1"/>
</dbReference>
<dbReference type="Pfam" id="PF01850">
    <property type="entry name" value="PIN"/>
    <property type="match status" value="1"/>
</dbReference>
<dbReference type="EMBL" id="LT629772">
    <property type="protein sequence ID" value="SDT31122.1"/>
    <property type="molecule type" value="Genomic_DNA"/>
</dbReference>
<dbReference type="InterPro" id="IPR041705">
    <property type="entry name" value="PIN_Sll0205"/>
</dbReference>
<keyword evidence="1" id="KW-0540">Nuclease</keyword>
<evidence type="ECO:0000256" key="3">
    <source>
        <dbReference type="ARBA" id="ARBA00022801"/>
    </source>
</evidence>
<dbReference type="GO" id="GO:0004518">
    <property type="term" value="F:nuclease activity"/>
    <property type="evidence" value="ECO:0007669"/>
    <property type="project" value="UniProtKB-KW"/>
</dbReference>
<dbReference type="GO" id="GO:0046872">
    <property type="term" value="F:metal ion binding"/>
    <property type="evidence" value="ECO:0007669"/>
    <property type="project" value="UniProtKB-KW"/>
</dbReference>
<dbReference type="AlphaFoldDB" id="A0A1H1ZC94"/>
<evidence type="ECO:0000313" key="7">
    <source>
        <dbReference type="Proteomes" id="UP000199103"/>
    </source>
</evidence>
<dbReference type="PANTHER" id="PTHR36173:SF2">
    <property type="entry name" value="RIBONUCLEASE VAPC16"/>
    <property type="match status" value="1"/>
</dbReference>
<dbReference type="InterPro" id="IPR029060">
    <property type="entry name" value="PIN-like_dom_sf"/>
</dbReference>
<reference evidence="6 7" key="1">
    <citation type="submission" date="2016-10" db="EMBL/GenBank/DDBJ databases">
        <authorList>
            <person name="de Groot N.N."/>
        </authorList>
    </citation>
    <scope>NUCLEOTIDE SEQUENCE [LARGE SCALE GENOMIC DNA]</scope>
    <source>
        <strain evidence="6 7">DSM 21800</strain>
    </source>
</reference>
<keyword evidence="2" id="KW-0479">Metal-binding</keyword>
<evidence type="ECO:0000256" key="1">
    <source>
        <dbReference type="ARBA" id="ARBA00022722"/>
    </source>
</evidence>
<dbReference type="InterPro" id="IPR002716">
    <property type="entry name" value="PIN_dom"/>
</dbReference>
<evidence type="ECO:0000256" key="4">
    <source>
        <dbReference type="ARBA" id="ARBA00022842"/>
    </source>
</evidence>
<organism evidence="6 7">
    <name type="scientific">Microlunatus soli</name>
    <dbReference type="NCBI Taxonomy" id="630515"/>
    <lineage>
        <taxon>Bacteria</taxon>
        <taxon>Bacillati</taxon>
        <taxon>Actinomycetota</taxon>
        <taxon>Actinomycetes</taxon>
        <taxon>Propionibacteriales</taxon>
        <taxon>Propionibacteriaceae</taxon>
        <taxon>Microlunatus</taxon>
    </lineage>
</organism>
<dbReference type="OrthoDB" id="9798990at2"/>
<evidence type="ECO:0000256" key="2">
    <source>
        <dbReference type="ARBA" id="ARBA00022723"/>
    </source>
</evidence>
<dbReference type="InterPro" id="IPR052919">
    <property type="entry name" value="TA_system_RNase"/>
</dbReference>
<keyword evidence="7" id="KW-1185">Reference proteome</keyword>
<feature type="domain" description="PIN" evidence="5">
    <location>
        <begin position="4"/>
        <end position="117"/>
    </location>
</feature>
<gene>
    <name evidence="6" type="ORF">SAMN04489812_5117</name>
</gene>
<evidence type="ECO:0000313" key="6">
    <source>
        <dbReference type="EMBL" id="SDT31122.1"/>
    </source>
</evidence>
<dbReference type="SUPFAM" id="SSF88723">
    <property type="entry name" value="PIN domain-like"/>
    <property type="match status" value="1"/>
</dbReference>
<dbReference type="GO" id="GO:0016787">
    <property type="term" value="F:hydrolase activity"/>
    <property type="evidence" value="ECO:0007669"/>
    <property type="project" value="UniProtKB-KW"/>
</dbReference>
<accession>A0A1H1ZC94</accession>
<evidence type="ECO:0000259" key="5">
    <source>
        <dbReference type="Pfam" id="PF01850"/>
    </source>
</evidence>
<dbReference type="Gene3D" id="3.40.50.1010">
    <property type="entry name" value="5'-nuclease"/>
    <property type="match status" value="1"/>
</dbReference>
<name>A0A1H1ZC94_9ACTN</name>